<evidence type="ECO:0000256" key="1">
    <source>
        <dbReference type="SAM" id="Phobius"/>
    </source>
</evidence>
<gene>
    <name evidence="2" type="ORF">CNE99_01085</name>
</gene>
<dbReference type="EMBL" id="NTKD01000003">
    <property type="protein sequence ID" value="PDH41650.1"/>
    <property type="molecule type" value="Genomic_DNA"/>
</dbReference>
<organism evidence="2 3">
    <name type="scientific">OM182 bacterium MED-G24</name>
    <dbReference type="NCBI Taxonomy" id="1986255"/>
    <lineage>
        <taxon>Bacteria</taxon>
        <taxon>Pseudomonadati</taxon>
        <taxon>Pseudomonadota</taxon>
        <taxon>Gammaproteobacteria</taxon>
        <taxon>OMG group</taxon>
        <taxon>OM182 clade</taxon>
    </lineage>
</organism>
<feature type="transmembrane region" description="Helical" evidence="1">
    <location>
        <begin position="26"/>
        <end position="45"/>
    </location>
</feature>
<sequence length="179" mass="19930">MVTVTYLLLTMVPEDGLPLPPPVSGFLFDLLPQVMKLVLVVHLIYMTLSEQTSDLVVARMRLRKPLAGGAGLLVPPVSGVLVLVPPMVYFEKLHVGSLDVSFWQFYPRVFPEGVCPVGHLSWHHLLVTVALGFYVVPTEWSVLTKYLVVTLGTVLVVLLIYQLLIRPFKPGRILFGMKP</sequence>
<accession>A0A2A5WYL3</accession>
<feature type="transmembrane region" description="Helical" evidence="1">
    <location>
        <begin position="66"/>
        <end position="89"/>
    </location>
</feature>
<keyword evidence="1" id="KW-1133">Transmembrane helix</keyword>
<dbReference type="AlphaFoldDB" id="A0A2A5WYL3"/>
<protein>
    <submittedName>
        <fullName evidence="2">Uncharacterized protein</fullName>
    </submittedName>
</protein>
<comment type="caution">
    <text evidence="2">The sequence shown here is derived from an EMBL/GenBank/DDBJ whole genome shotgun (WGS) entry which is preliminary data.</text>
</comment>
<evidence type="ECO:0000313" key="3">
    <source>
        <dbReference type="Proteomes" id="UP000219327"/>
    </source>
</evidence>
<proteinExistence type="predicted"/>
<reference evidence="2 3" key="1">
    <citation type="submission" date="2017-08" db="EMBL/GenBank/DDBJ databases">
        <title>Fine stratification of microbial communities through a metagenomic profile of the photic zone.</title>
        <authorList>
            <person name="Haro-Moreno J.M."/>
            <person name="Lopez-Perez M."/>
            <person name="De La Torre J."/>
            <person name="Picazo A."/>
            <person name="Camacho A."/>
            <person name="Rodriguez-Valera F."/>
        </authorList>
    </citation>
    <scope>NUCLEOTIDE SEQUENCE [LARGE SCALE GENOMIC DNA]</scope>
    <source>
        <strain evidence="2">MED-G24</strain>
    </source>
</reference>
<evidence type="ECO:0000313" key="2">
    <source>
        <dbReference type="EMBL" id="PDH41650.1"/>
    </source>
</evidence>
<name>A0A2A5WYL3_9GAMM</name>
<keyword evidence="1" id="KW-0812">Transmembrane</keyword>
<dbReference type="Proteomes" id="UP000219327">
    <property type="component" value="Unassembled WGS sequence"/>
</dbReference>
<feature type="transmembrane region" description="Helical" evidence="1">
    <location>
        <begin position="146"/>
        <end position="165"/>
    </location>
</feature>
<keyword evidence="1" id="KW-0472">Membrane</keyword>